<proteinExistence type="predicted"/>
<protein>
    <submittedName>
        <fullName evidence="8">ABC-type transport system permease protein</fullName>
    </submittedName>
</protein>
<keyword evidence="9" id="KW-1185">Reference proteome</keyword>
<dbReference type="InterPro" id="IPR003838">
    <property type="entry name" value="ABC3_permease_C"/>
</dbReference>
<dbReference type="GO" id="GO:0005886">
    <property type="term" value="C:plasma membrane"/>
    <property type="evidence" value="ECO:0007669"/>
    <property type="project" value="UniProtKB-SubCell"/>
</dbReference>
<keyword evidence="4 6" id="KW-1133">Transmembrane helix</keyword>
<dbReference type="Proteomes" id="UP000253689">
    <property type="component" value="Chromosome"/>
</dbReference>
<evidence type="ECO:0000256" key="2">
    <source>
        <dbReference type="ARBA" id="ARBA00022475"/>
    </source>
</evidence>
<evidence type="ECO:0000256" key="4">
    <source>
        <dbReference type="ARBA" id="ARBA00022989"/>
    </source>
</evidence>
<evidence type="ECO:0000256" key="3">
    <source>
        <dbReference type="ARBA" id="ARBA00022692"/>
    </source>
</evidence>
<evidence type="ECO:0000256" key="6">
    <source>
        <dbReference type="SAM" id="Phobius"/>
    </source>
</evidence>
<evidence type="ECO:0000256" key="1">
    <source>
        <dbReference type="ARBA" id="ARBA00004651"/>
    </source>
</evidence>
<sequence>MLTNTGFIINTSIAVACSIIILFIIDFFIKKDITNAKRQIRVLKSLGYHRFELSFIFTFNIFFKTLIGCLLGWALSIPLQMYFTISNLYSIVLPLSSFYFNPLIFVSATIFIPLIFIGMSFLISFIFLNRTALDLIYDLKGSNLSFRPKKGKKVVNMLILDEHLMFIYHLPLH</sequence>
<evidence type="ECO:0000256" key="5">
    <source>
        <dbReference type="ARBA" id="ARBA00023136"/>
    </source>
</evidence>
<gene>
    <name evidence="8" type="ORF">SDAV_002192</name>
</gene>
<name>A0A345DSD4_9MOLU</name>
<feature type="transmembrane region" description="Helical" evidence="6">
    <location>
        <begin position="103"/>
        <end position="128"/>
    </location>
</feature>
<dbReference type="AlphaFoldDB" id="A0A345DSD4"/>
<dbReference type="RefSeq" id="WP_245938420.1">
    <property type="nucleotide sequence ID" value="NZ_CP031088.1"/>
</dbReference>
<comment type="subcellular location">
    <subcellularLocation>
        <location evidence="1">Cell membrane</location>
        <topology evidence="1">Multi-pass membrane protein</topology>
    </subcellularLocation>
</comment>
<evidence type="ECO:0000259" key="7">
    <source>
        <dbReference type="Pfam" id="PF02687"/>
    </source>
</evidence>
<feature type="domain" description="ABC3 transporter permease C-terminal" evidence="7">
    <location>
        <begin position="12"/>
        <end position="129"/>
    </location>
</feature>
<dbReference type="Pfam" id="PF02687">
    <property type="entry name" value="FtsX"/>
    <property type="match status" value="1"/>
</dbReference>
<evidence type="ECO:0000313" key="8">
    <source>
        <dbReference type="EMBL" id="AXF97125.1"/>
    </source>
</evidence>
<dbReference type="EMBL" id="CP031088">
    <property type="protein sequence ID" value="AXF97125.1"/>
    <property type="molecule type" value="Genomic_DNA"/>
</dbReference>
<keyword evidence="3 6" id="KW-0812">Transmembrane</keyword>
<keyword evidence="5 6" id="KW-0472">Membrane</keyword>
<feature type="transmembrane region" description="Helical" evidence="6">
    <location>
        <begin position="50"/>
        <end position="83"/>
    </location>
</feature>
<feature type="transmembrane region" description="Helical" evidence="6">
    <location>
        <begin position="6"/>
        <end position="29"/>
    </location>
</feature>
<dbReference type="KEGG" id="sphh:SDAV_002192"/>
<evidence type="ECO:0000313" key="9">
    <source>
        <dbReference type="Proteomes" id="UP000253689"/>
    </source>
</evidence>
<keyword evidence="2" id="KW-1003">Cell membrane</keyword>
<organism evidence="8 9">
    <name type="scientific">Spiroplasma phoeniceum P40</name>
    <dbReference type="NCBI Taxonomy" id="1276259"/>
    <lineage>
        <taxon>Bacteria</taxon>
        <taxon>Bacillati</taxon>
        <taxon>Mycoplasmatota</taxon>
        <taxon>Mollicutes</taxon>
        <taxon>Entomoplasmatales</taxon>
        <taxon>Spiroplasmataceae</taxon>
        <taxon>Spiroplasma</taxon>
    </lineage>
</organism>
<reference evidence="9" key="1">
    <citation type="submission" date="2018-07" db="EMBL/GenBank/DDBJ databases">
        <title>Complete Genome Sequence of Spiroplasma phoeniceum.</title>
        <authorList>
            <person name="Davis R.E."/>
            <person name="Shao J.Y."/>
            <person name="Zhao Y."/>
            <person name="Silver A."/>
            <person name="Stump z."/>
            <person name="Gasparich G."/>
        </authorList>
    </citation>
    <scope>NUCLEOTIDE SEQUENCE [LARGE SCALE GENOMIC DNA]</scope>
    <source>
        <strain evidence="9">P40</strain>
    </source>
</reference>
<accession>A0A345DSD4</accession>